<organism evidence="2 3">
    <name type="scientific">Aspergillus keveii</name>
    <dbReference type="NCBI Taxonomy" id="714993"/>
    <lineage>
        <taxon>Eukaryota</taxon>
        <taxon>Fungi</taxon>
        <taxon>Dikarya</taxon>
        <taxon>Ascomycota</taxon>
        <taxon>Pezizomycotina</taxon>
        <taxon>Eurotiomycetes</taxon>
        <taxon>Eurotiomycetidae</taxon>
        <taxon>Eurotiales</taxon>
        <taxon>Aspergillaceae</taxon>
        <taxon>Aspergillus</taxon>
        <taxon>Aspergillus subgen. Nidulantes</taxon>
    </lineage>
</organism>
<dbReference type="EMBL" id="JBFTWV010000042">
    <property type="protein sequence ID" value="KAL2794715.1"/>
    <property type="molecule type" value="Genomic_DNA"/>
</dbReference>
<feature type="signal peptide" evidence="1">
    <location>
        <begin position="1"/>
        <end position="21"/>
    </location>
</feature>
<gene>
    <name evidence="2" type="ORF">BJX66DRAFT_303353</name>
</gene>
<evidence type="ECO:0000256" key="1">
    <source>
        <dbReference type="SAM" id="SignalP"/>
    </source>
</evidence>
<dbReference type="Proteomes" id="UP001610563">
    <property type="component" value="Unassembled WGS sequence"/>
</dbReference>
<protein>
    <recommendedName>
        <fullName evidence="4">Secreted protein</fullName>
    </recommendedName>
</protein>
<accession>A0ABR4G7W2</accession>
<evidence type="ECO:0000313" key="3">
    <source>
        <dbReference type="Proteomes" id="UP001610563"/>
    </source>
</evidence>
<sequence length="85" mass="9653">MLNGSLYNALVLLYCPWTRLAISPIHQLMTLRFLLKVSPIRLTVTASRSVRENCSSSGEPSIMFYGFQTDEQVIFPAHSQRHPDT</sequence>
<feature type="chain" id="PRO_5047208447" description="Secreted protein" evidence="1">
    <location>
        <begin position="22"/>
        <end position="85"/>
    </location>
</feature>
<evidence type="ECO:0008006" key="4">
    <source>
        <dbReference type="Google" id="ProtNLM"/>
    </source>
</evidence>
<name>A0ABR4G7W2_9EURO</name>
<comment type="caution">
    <text evidence="2">The sequence shown here is derived from an EMBL/GenBank/DDBJ whole genome shotgun (WGS) entry which is preliminary data.</text>
</comment>
<keyword evidence="1" id="KW-0732">Signal</keyword>
<proteinExistence type="predicted"/>
<reference evidence="2 3" key="1">
    <citation type="submission" date="2024-07" db="EMBL/GenBank/DDBJ databases">
        <title>Section-level genome sequencing and comparative genomics of Aspergillus sections Usti and Cavernicolus.</title>
        <authorList>
            <consortium name="Lawrence Berkeley National Laboratory"/>
            <person name="Nybo J.L."/>
            <person name="Vesth T.C."/>
            <person name="Theobald S."/>
            <person name="Frisvad J.C."/>
            <person name="Larsen T.O."/>
            <person name="Kjaerboelling I."/>
            <person name="Rothschild-Mancinelli K."/>
            <person name="Lyhne E.K."/>
            <person name="Kogle M.E."/>
            <person name="Barry K."/>
            <person name="Clum A."/>
            <person name="Na H."/>
            <person name="Ledsgaard L."/>
            <person name="Lin J."/>
            <person name="Lipzen A."/>
            <person name="Kuo A."/>
            <person name="Riley R."/>
            <person name="Mondo S."/>
            <person name="Labutti K."/>
            <person name="Haridas S."/>
            <person name="Pangalinan J."/>
            <person name="Salamov A.A."/>
            <person name="Simmons B.A."/>
            <person name="Magnuson J.K."/>
            <person name="Chen J."/>
            <person name="Drula E."/>
            <person name="Henrissat B."/>
            <person name="Wiebenga A."/>
            <person name="Lubbers R.J."/>
            <person name="Gomes A.C."/>
            <person name="Makela M.R."/>
            <person name="Stajich J."/>
            <person name="Grigoriev I.V."/>
            <person name="Mortensen U.H."/>
            <person name="De Vries R.P."/>
            <person name="Baker S.E."/>
            <person name="Andersen M.R."/>
        </authorList>
    </citation>
    <scope>NUCLEOTIDE SEQUENCE [LARGE SCALE GENOMIC DNA]</scope>
    <source>
        <strain evidence="2 3">CBS 209.92</strain>
    </source>
</reference>
<keyword evidence="3" id="KW-1185">Reference proteome</keyword>
<evidence type="ECO:0000313" key="2">
    <source>
        <dbReference type="EMBL" id="KAL2794715.1"/>
    </source>
</evidence>